<dbReference type="PANTHER" id="PTHR43808">
    <property type="entry name" value="ACETYLORNITHINE DEACETYLASE"/>
    <property type="match status" value="1"/>
</dbReference>
<dbReference type="Proteomes" id="UP000229574">
    <property type="component" value="Unassembled WGS sequence"/>
</dbReference>
<proteinExistence type="predicted"/>
<evidence type="ECO:0000256" key="2">
    <source>
        <dbReference type="ARBA" id="ARBA00022801"/>
    </source>
</evidence>
<dbReference type="Pfam" id="PF07687">
    <property type="entry name" value="M20_dimer"/>
    <property type="match status" value="1"/>
</dbReference>
<name>A0A2H0WY72_9BACT</name>
<dbReference type="SUPFAM" id="SSF53187">
    <property type="entry name" value="Zn-dependent exopeptidases"/>
    <property type="match status" value="1"/>
</dbReference>
<keyword evidence="1" id="KW-0479">Metal-binding</keyword>
<evidence type="ECO:0000259" key="3">
    <source>
        <dbReference type="Pfam" id="PF07687"/>
    </source>
</evidence>
<dbReference type="GO" id="GO:0016787">
    <property type="term" value="F:hydrolase activity"/>
    <property type="evidence" value="ECO:0007669"/>
    <property type="project" value="UniProtKB-KW"/>
</dbReference>
<dbReference type="SUPFAM" id="SSF55031">
    <property type="entry name" value="Bacterial exopeptidase dimerisation domain"/>
    <property type="match status" value="1"/>
</dbReference>
<feature type="domain" description="Peptidase M20 dimerisation" evidence="3">
    <location>
        <begin position="197"/>
        <end position="312"/>
    </location>
</feature>
<comment type="caution">
    <text evidence="4">The sequence shown here is derived from an EMBL/GenBank/DDBJ whole genome shotgun (WGS) entry which is preliminary data.</text>
</comment>
<keyword evidence="2" id="KW-0378">Hydrolase</keyword>
<protein>
    <recommendedName>
        <fullName evidence="3">Peptidase M20 dimerisation domain-containing protein</fullName>
    </recommendedName>
</protein>
<dbReference type="Pfam" id="PF01546">
    <property type="entry name" value="Peptidase_M20"/>
    <property type="match status" value="1"/>
</dbReference>
<evidence type="ECO:0000313" key="4">
    <source>
        <dbReference type="EMBL" id="PIS17613.1"/>
    </source>
</evidence>
<dbReference type="GO" id="GO:0046872">
    <property type="term" value="F:metal ion binding"/>
    <property type="evidence" value="ECO:0007669"/>
    <property type="project" value="UniProtKB-KW"/>
</dbReference>
<dbReference type="Gene3D" id="3.30.70.360">
    <property type="match status" value="1"/>
</dbReference>
<dbReference type="InterPro" id="IPR011650">
    <property type="entry name" value="Peptidase_M20_dimer"/>
</dbReference>
<dbReference type="InterPro" id="IPR050072">
    <property type="entry name" value="Peptidase_M20A"/>
</dbReference>
<dbReference type="InterPro" id="IPR036264">
    <property type="entry name" value="Bact_exopeptidase_dim_dom"/>
</dbReference>
<evidence type="ECO:0000313" key="5">
    <source>
        <dbReference type="Proteomes" id="UP000229574"/>
    </source>
</evidence>
<dbReference type="AlphaFoldDB" id="A0A2H0WY72"/>
<reference evidence="5" key="1">
    <citation type="submission" date="2017-09" db="EMBL/GenBank/DDBJ databases">
        <title>Depth-based differentiation of microbial function through sediment-hosted aquifers and enrichment of novel symbionts in the deep terrestrial subsurface.</title>
        <authorList>
            <person name="Probst A.J."/>
            <person name="Ladd B."/>
            <person name="Jarett J.K."/>
            <person name="Geller-Mcgrath D.E."/>
            <person name="Sieber C.M.K."/>
            <person name="Emerson J.B."/>
            <person name="Anantharaman K."/>
            <person name="Thomas B.C."/>
            <person name="Malmstrom R."/>
            <person name="Stieglmeier M."/>
            <person name="Klingl A."/>
            <person name="Woyke T."/>
            <person name="Ryan C.M."/>
            <person name="Banfield J.F."/>
        </authorList>
    </citation>
    <scope>NUCLEOTIDE SEQUENCE [LARGE SCALE GENOMIC DNA]</scope>
</reference>
<sequence>MSALSLNSTIAKAVTASFDEEVAFVSTLVKSKSPNPYTPQDSPLHESVEGDVPTLIFEKLKSIGLSPRYLGASRERANVVAEWGEKRGRMGLMLNGHMDTIPPEGRDMISPYSGAVRNGRIYGIGSLDMKASLVAYIYAVVALMKAGVKLKGKLTLAFVVDEETGACSPYGTQYLLDQGCVPKACFIGEHGSQSVRIGQRGGYRFKIVTRGEVVHTGVLAWERGEVGHNAVVDMARIVDALQGLEIPFKSSKMFETRKPMFTFPTKMTGGVAMNSVPAYCEAFGDVRLLPGNSDTQVKILMVERLQNLNIPYEIQDLIYVPAVEIDPHDPLVLSLQKVAKDVLGYEPTANVSGPASDGWMMVKRDIPTIMGFGPDGGGEHGRGEWVDLESLQKVTEIYARFIVDYLG</sequence>
<dbReference type="InterPro" id="IPR002933">
    <property type="entry name" value="Peptidase_M20"/>
</dbReference>
<dbReference type="EMBL" id="PEYY01000136">
    <property type="protein sequence ID" value="PIS17613.1"/>
    <property type="molecule type" value="Genomic_DNA"/>
</dbReference>
<accession>A0A2H0WY72</accession>
<evidence type="ECO:0000256" key="1">
    <source>
        <dbReference type="ARBA" id="ARBA00022723"/>
    </source>
</evidence>
<dbReference type="Gene3D" id="3.40.630.10">
    <property type="entry name" value="Zn peptidases"/>
    <property type="match status" value="1"/>
</dbReference>
<organism evidence="4 5">
    <name type="scientific">Candidatus Collierbacteria bacterium CG09_land_8_20_14_0_10_46_12</name>
    <dbReference type="NCBI Taxonomy" id="1974533"/>
    <lineage>
        <taxon>Bacteria</taxon>
        <taxon>Candidatus Collieribacteriota</taxon>
    </lineage>
</organism>
<gene>
    <name evidence="4" type="ORF">COT54_03745</name>
</gene>